<reference evidence="3 5" key="2">
    <citation type="submission" date="2018-06" db="EMBL/GenBank/DDBJ databases">
        <authorList>
            <consortium name="Pathogen Informatics"/>
            <person name="Doyle S."/>
        </authorList>
    </citation>
    <scope>NUCLEOTIDE SEQUENCE [LARGE SCALE GENOMIC DNA]</scope>
    <source>
        <strain evidence="3 5">NCTC11991</strain>
    </source>
</reference>
<protein>
    <submittedName>
        <fullName evidence="3">Uncharacterized protein</fullName>
    </submittedName>
</protein>
<dbReference type="RefSeq" id="WP_058476546.1">
    <property type="nucleotide sequence ID" value="NZ_CAAAIO010000007.1"/>
</dbReference>
<keyword evidence="4" id="KW-1185">Reference proteome</keyword>
<evidence type="ECO:0000313" key="4">
    <source>
        <dbReference type="Proteomes" id="UP000054820"/>
    </source>
</evidence>
<dbReference type="Proteomes" id="UP000255110">
    <property type="component" value="Unassembled WGS sequence"/>
</dbReference>
<name>A0A378LA69_9GAMM</name>
<reference evidence="2 4" key="1">
    <citation type="submission" date="2015-11" db="EMBL/GenBank/DDBJ databases">
        <title>Genomic analysis of 38 Legionella species identifies large and diverse effector repertoires.</title>
        <authorList>
            <person name="Burstein D."/>
            <person name="Amaro F."/>
            <person name="Zusman T."/>
            <person name="Lifshitz Z."/>
            <person name="Cohen O."/>
            <person name="Gilbert J.A."/>
            <person name="Pupko T."/>
            <person name="Shuman H.A."/>
            <person name="Segal G."/>
        </authorList>
    </citation>
    <scope>NUCLEOTIDE SEQUENCE [LARGE SCALE GENOMIC DNA]</scope>
    <source>
        <strain evidence="2 4">SC-18-C9</strain>
    </source>
</reference>
<feature type="region of interest" description="Disordered" evidence="1">
    <location>
        <begin position="43"/>
        <end position="77"/>
    </location>
</feature>
<evidence type="ECO:0000256" key="1">
    <source>
        <dbReference type="SAM" id="MobiDB-lite"/>
    </source>
</evidence>
<evidence type="ECO:0000313" key="3">
    <source>
        <dbReference type="EMBL" id="STY23597.1"/>
    </source>
</evidence>
<dbReference type="EMBL" id="LNYZ01000007">
    <property type="protein sequence ID" value="KTD79006.1"/>
    <property type="molecule type" value="Genomic_DNA"/>
</dbReference>
<proteinExistence type="predicted"/>
<gene>
    <name evidence="2" type="ORF">Lstg_0963</name>
    <name evidence="3" type="ORF">NCTC11991_02207</name>
</gene>
<dbReference type="Proteomes" id="UP000054820">
    <property type="component" value="Unassembled WGS sequence"/>
</dbReference>
<sequence>MMSRFGFFTKPGKAIIETTLYSLGAAALGTGIYRAGTYVNDKFSKPPQEQEHHINQMKQPNHEAQNHSHQSEIKMGC</sequence>
<evidence type="ECO:0000313" key="2">
    <source>
        <dbReference type="EMBL" id="KTD79006.1"/>
    </source>
</evidence>
<evidence type="ECO:0000313" key="5">
    <source>
        <dbReference type="Proteomes" id="UP000255110"/>
    </source>
</evidence>
<organism evidence="3 5">
    <name type="scientific">Legionella steigerwaltii</name>
    <dbReference type="NCBI Taxonomy" id="460"/>
    <lineage>
        <taxon>Bacteria</taxon>
        <taxon>Pseudomonadati</taxon>
        <taxon>Pseudomonadota</taxon>
        <taxon>Gammaproteobacteria</taxon>
        <taxon>Legionellales</taxon>
        <taxon>Legionellaceae</taxon>
        <taxon>Legionella</taxon>
    </lineage>
</organism>
<dbReference type="OrthoDB" id="5654161at2"/>
<dbReference type="AlphaFoldDB" id="A0A378LA69"/>
<dbReference type="EMBL" id="UGOY01000001">
    <property type="protein sequence ID" value="STY23597.1"/>
    <property type="molecule type" value="Genomic_DNA"/>
</dbReference>
<accession>A0A378LA69</accession>